<dbReference type="RefSeq" id="WP_050126845.1">
    <property type="nucleotide sequence ID" value="NZ_CQEM01000021.1"/>
</dbReference>
<proteinExistence type="predicted"/>
<protein>
    <submittedName>
        <fullName evidence="1">Uncharacterized protein</fullName>
    </submittedName>
</protein>
<name>A0A0T9UVQ0_YERAE</name>
<gene>
    <name evidence="1" type="ORF">ERS008460_03700</name>
</gene>
<reference evidence="2" key="1">
    <citation type="submission" date="2015-03" db="EMBL/GenBank/DDBJ databases">
        <authorList>
            <consortium name="Pathogen Informatics"/>
        </authorList>
    </citation>
    <scope>NUCLEOTIDE SEQUENCE [LARGE SCALE GENOMIC DNA]</scope>
    <source>
        <strain evidence="2">IP27925</strain>
    </source>
</reference>
<sequence length="198" mass="22107">MATLDAFLPTIRKHISGPLDIMMKQAALEAAITFCRESLLCRDAVTFNDVAPGTTYILTDSDLVKCVKRLRVLDLTNQVSNASAPGVMLTAGIEFTVKSANQIIFNQPFTKVTVDFAIEPKRDVTEVPDVLVDDYADVIAIGALEDLFIMPGKPWTDPQRSQYFGVRFVDGYRRAFREALDNSPITAFNNPVRKHEFF</sequence>
<dbReference type="Proteomes" id="UP000040088">
    <property type="component" value="Unassembled WGS sequence"/>
</dbReference>
<evidence type="ECO:0000313" key="2">
    <source>
        <dbReference type="Proteomes" id="UP000040088"/>
    </source>
</evidence>
<dbReference type="AlphaFoldDB" id="A0A0T9UVQ0"/>
<accession>A0A0T9UVQ0</accession>
<evidence type="ECO:0000313" key="1">
    <source>
        <dbReference type="EMBL" id="CNL75690.1"/>
    </source>
</evidence>
<dbReference type="EMBL" id="CQEM01000021">
    <property type="protein sequence ID" value="CNL75690.1"/>
    <property type="molecule type" value="Genomic_DNA"/>
</dbReference>
<organism evidence="1 2">
    <name type="scientific">Yersinia aleksiciae</name>
    <dbReference type="NCBI Taxonomy" id="263819"/>
    <lineage>
        <taxon>Bacteria</taxon>
        <taxon>Pseudomonadati</taxon>
        <taxon>Pseudomonadota</taxon>
        <taxon>Gammaproteobacteria</taxon>
        <taxon>Enterobacterales</taxon>
        <taxon>Yersiniaceae</taxon>
        <taxon>Yersinia</taxon>
    </lineage>
</organism>